<dbReference type="EMBL" id="BRYB01002620">
    <property type="protein sequence ID" value="GMI22775.1"/>
    <property type="molecule type" value="Genomic_DNA"/>
</dbReference>
<dbReference type="PANTHER" id="PTHR21355">
    <property type="entry name" value="G-PROTEIN COUPLED RECEPTOR-ASSOCIATED PROTEIN LMBRD2"/>
    <property type="match status" value="1"/>
</dbReference>
<comment type="similarity">
    <text evidence="2">Belongs to the LIMR family.</text>
</comment>
<reference evidence="7 8" key="1">
    <citation type="journal article" date="2023" name="Commun. Biol.">
        <title>Genome analysis of Parmales, the sister group of diatoms, reveals the evolutionary specialization of diatoms from phago-mixotrophs to photoautotrophs.</title>
        <authorList>
            <person name="Ban H."/>
            <person name="Sato S."/>
            <person name="Yoshikawa S."/>
            <person name="Yamada K."/>
            <person name="Nakamura Y."/>
            <person name="Ichinomiya M."/>
            <person name="Sato N."/>
            <person name="Blanc-Mathieu R."/>
            <person name="Endo H."/>
            <person name="Kuwata A."/>
            <person name="Ogata H."/>
        </authorList>
    </citation>
    <scope>NUCLEOTIDE SEQUENCE [LARGE SCALE GENOMIC DNA]</scope>
</reference>
<dbReference type="Pfam" id="PF04791">
    <property type="entry name" value="LMBR1"/>
    <property type="match status" value="1"/>
</dbReference>
<evidence type="ECO:0000256" key="2">
    <source>
        <dbReference type="ARBA" id="ARBA00010487"/>
    </source>
</evidence>
<evidence type="ECO:0000256" key="5">
    <source>
        <dbReference type="ARBA" id="ARBA00023136"/>
    </source>
</evidence>
<sequence length="281" mass="30981">GHFTPWTKFLSTFKTMAKMYAVFGVIGGVLVGIMISGGYFHSMDALQVTVKALSNTGGLVVIVFLLGYGLVEFPRYLWQAADLEKQLLLTQMAAASEFKNFSEVSLKCSMSVADVVCTTAAAKKTHNEMLIHACNVIRDDCPKEFHSGSAGTVRANKLGNLSLDTLADLRKQLNKDASAFNISKSKIERIKTRAYYLEDLVNCRDTGTIEWSFEQGEASPRMVKWMYFWRPIVLRSGSVALGLLSFAFLLAYIGVMTGYNSGISFFTIIVHHDTSHVGGIT</sequence>
<evidence type="ECO:0000256" key="4">
    <source>
        <dbReference type="ARBA" id="ARBA00022989"/>
    </source>
</evidence>
<comment type="caution">
    <text evidence="7">The sequence shown here is derived from an EMBL/GenBank/DDBJ whole genome shotgun (WGS) entry which is preliminary data.</text>
</comment>
<feature type="transmembrane region" description="Helical" evidence="6">
    <location>
        <begin position="232"/>
        <end position="255"/>
    </location>
</feature>
<keyword evidence="5 6" id="KW-0472">Membrane</keyword>
<protein>
    <submittedName>
        <fullName evidence="7">Uncharacterized protein</fullName>
    </submittedName>
</protein>
<keyword evidence="3 6" id="KW-0812">Transmembrane</keyword>
<feature type="non-terminal residue" evidence="7">
    <location>
        <position position="281"/>
    </location>
</feature>
<comment type="subcellular location">
    <subcellularLocation>
        <location evidence="1">Membrane</location>
        <topology evidence="1">Multi-pass membrane protein</topology>
    </subcellularLocation>
</comment>
<proteinExistence type="inferred from homology"/>
<name>A0ABQ6MAI8_9STRA</name>
<evidence type="ECO:0000256" key="6">
    <source>
        <dbReference type="SAM" id="Phobius"/>
    </source>
</evidence>
<dbReference type="InterPro" id="IPR051584">
    <property type="entry name" value="GPCR-associated_LMBR1"/>
</dbReference>
<evidence type="ECO:0000256" key="3">
    <source>
        <dbReference type="ARBA" id="ARBA00022692"/>
    </source>
</evidence>
<feature type="transmembrane region" description="Helical" evidence="6">
    <location>
        <begin position="52"/>
        <end position="71"/>
    </location>
</feature>
<keyword evidence="8" id="KW-1185">Reference proteome</keyword>
<gene>
    <name evidence="7" type="ORF">TeGR_g11457</name>
</gene>
<keyword evidence="4 6" id="KW-1133">Transmembrane helix</keyword>
<evidence type="ECO:0000313" key="8">
    <source>
        <dbReference type="Proteomes" id="UP001165060"/>
    </source>
</evidence>
<evidence type="ECO:0000256" key="1">
    <source>
        <dbReference type="ARBA" id="ARBA00004141"/>
    </source>
</evidence>
<accession>A0ABQ6MAI8</accession>
<dbReference type="PANTHER" id="PTHR21355:SF0">
    <property type="entry name" value="G-PROTEIN COUPLED RECEPTOR-ASSOCIATED PROTEIN LMBRD2"/>
    <property type="match status" value="1"/>
</dbReference>
<feature type="transmembrane region" description="Helical" evidence="6">
    <location>
        <begin position="20"/>
        <end position="40"/>
    </location>
</feature>
<evidence type="ECO:0000313" key="7">
    <source>
        <dbReference type="EMBL" id="GMI22775.1"/>
    </source>
</evidence>
<dbReference type="InterPro" id="IPR006876">
    <property type="entry name" value="LMBR1-like_membr_prot"/>
</dbReference>
<feature type="non-terminal residue" evidence="7">
    <location>
        <position position="1"/>
    </location>
</feature>
<dbReference type="Proteomes" id="UP001165060">
    <property type="component" value="Unassembled WGS sequence"/>
</dbReference>
<organism evidence="7 8">
    <name type="scientific">Tetraparma gracilis</name>
    <dbReference type="NCBI Taxonomy" id="2962635"/>
    <lineage>
        <taxon>Eukaryota</taxon>
        <taxon>Sar</taxon>
        <taxon>Stramenopiles</taxon>
        <taxon>Ochrophyta</taxon>
        <taxon>Bolidophyceae</taxon>
        <taxon>Parmales</taxon>
        <taxon>Triparmaceae</taxon>
        <taxon>Tetraparma</taxon>
    </lineage>
</organism>